<dbReference type="AlphaFoldDB" id="A0A6I1AUC7"/>
<dbReference type="InterPro" id="IPR045724">
    <property type="entry name" value="DUF6078"/>
</dbReference>
<proteinExistence type="predicted"/>
<dbReference type="Pfam" id="PF19555">
    <property type="entry name" value="DUF6078"/>
    <property type="match status" value="1"/>
</dbReference>
<reference evidence="1 2" key="1">
    <citation type="journal article" date="2019" name="Nat. Med.">
        <title>A library of human gut bacterial isolates paired with longitudinal multiomics data enables mechanistic microbiome research.</title>
        <authorList>
            <person name="Poyet M."/>
            <person name="Groussin M."/>
            <person name="Gibbons S.M."/>
            <person name="Avila-Pacheco J."/>
            <person name="Jiang X."/>
            <person name="Kearney S.M."/>
            <person name="Perrotta A.R."/>
            <person name="Berdy B."/>
            <person name="Zhao S."/>
            <person name="Lieberman T.D."/>
            <person name="Swanson P.K."/>
            <person name="Smith M."/>
            <person name="Roesemann S."/>
            <person name="Alexander J.E."/>
            <person name="Rich S.A."/>
            <person name="Livny J."/>
            <person name="Vlamakis H."/>
            <person name="Clish C."/>
            <person name="Bullock K."/>
            <person name="Deik A."/>
            <person name="Scott J."/>
            <person name="Pierce K.A."/>
            <person name="Xavier R.J."/>
            <person name="Alm E.J."/>
        </authorList>
    </citation>
    <scope>NUCLEOTIDE SEQUENCE [LARGE SCALE GENOMIC DNA]</scope>
    <source>
        <strain evidence="1 2">BIOML-A98</strain>
    </source>
</reference>
<dbReference type="Proteomes" id="UP000462015">
    <property type="component" value="Unassembled WGS sequence"/>
</dbReference>
<organism evidence="1 2">
    <name type="scientific">Phocaeicola vulgatus</name>
    <name type="common">Bacteroides vulgatus</name>
    <dbReference type="NCBI Taxonomy" id="821"/>
    <lineage>
        <taxon>Bacteria</taxon>
        <taxon>Pseudomonadati</taxon>
        <taxon>Bacteroidota</taxon>
        <taxon>Bacteroidia</taxon>
        <taxon>Bacteroidales</taxon>
        <taxon>Bacteroidaceae</taxon>
        <taxon>Phocaeicola</taxon>
    </lineage>
</organism>
<accession>A0A6I1AUC7</accession>
<comment type="caution">
    <text evidence="1">The sequence shown here is derived from an EMBL/GenBank/DDBJ whole genome shotgun (WGS) entry which is preliminary data.</text>
</comment>
<dbReference type="RefSeq" id="WP_117695002.1">
    <property type="nucleotide sequence ID" value="NZ_CP143952.1"/>
</dbReference>
<dbReference type="EMBL" id="WDAL01000026">
    <property type="protein sequence ID" value="KAB6633857.1"/>
    <property type="molecule type" value="Genomic_DNA"/>
</dbReference>
<name>A0A6I1AUC7_PHOVU</name>
<protein>
    <submittedName>
        <fullName evidence="1">Uncharacterized protein</fullName>
    </submittedName>
</protein>
<evidence type="ECO:0000313" key="2">
    <source>
        <dbReference type="Proteomes" id="UP000462015"/>
    </source>
</evidence>
<evidence type="ECO:0000313" key="1">
    <source>
        <dbReference type="EMBL" id="KAB6633857.1"/>
    </source>
</evidence>
<sequence>MPKKLYKSIPKNYLVCQHSDCPMAATCLRQISYTELLENEEFIHLINPNKCSKDVTCKYFRDNQPIMYARGFTNFQKRMFPDQYLKFMNQLIATFGRNPYFERRRGETALSPKEQAIVLKALKRAGVTEEMKFDKYEENLNWND</sequence>
<gene>
    <name evidence="1" type="ORF">GAY12_13560</name>
</gene>